<dbReference type="Pfam" id="PF07696">
    <property type="entry name" value="7TMR-DISMED2"/>
    <property type="match status" value="1"/>
</dbReference>
<feature type="non-terminal residue" evidence="2">
    <location>
        <position position="113"/>
    </location>
</feature>
<keyword evidence="3" id="KW-1185">Reference proteome</keyword>
<reference evidence="2 3" key="1">
    <citation type="submission" date="2018-09" db="EMBL/GenBank/DDBJ databases">
        <authorList>
            <person name="Wang X."/>
            <person name="Du Z."/>
        </authorList>
    </citation>
    <scope>NUCLEOTIDE SEQUENCE [LARGE SCALE GENOMIC DNA]</scope>
    <source>
        <strain evidence="2 3">N3</strain>
    </source>
</reference>
<accession>A0A418PLB5</accession>
<dbReference type="Proteomes" id="UP000283522">
    <property type="component" value="Unassembled WGS sequence"/>
</dbReference>
<dbReference type="InterPro" id="IPR011622">
    <property type="entry name" value="7TMR_DISM_rcpt_extracell_dom2"/>
</dbReference>
<sequence>MYKIFVFLFSLTLFIPADFFPENKTTSILCFSYLLKDKELNIDDVLTDIDTFSYNNCEEFNFGINDQAVWIKIDNQDLTSYSNPLLVLNSSSLDYVYLYSVSGGKIENELVSG</sequence>
<evidence type="ECO:0000313" key="2">
    <source>
        <dbReference type="EMBL" id="RIW12050.1"/>
    </source>
</evidence>
<dbReference type="Gene3D" id="2.60.40.2380">
    <property type="match status" value="1"/>
</dbReference>
<comment type="caution">
    <text evidence="2">The sequence shown here is derived from an EMBL/GenBank/DDBJ whole genome shotgun (WGS) entry which is preliminary data.</text>
</comment>
<organism evidence="2 3">
    <name type="scientific">Algoriphagus lacus</name>
    <dbReference type="NCBI Taxonomy" id="2056311"/>
    <lineage>
        <taxon>Bacteria</taxon>
        <taxon>Pseudomonadati</taxon>
        <taxon>Bacteroidota</taxon>
        <taxon>Cytophagia</taxon>
        <taxon>Cytophagales</taxon>
        <taxon>Cyclobacteriaceae</taxon>
        <taxon>Algoriphagus</taxon>
    </lineage>
</organism>
<dbReference type="AlphaFoldDB" id="A0A418PLB5"/>
<evidence type="ECO:0000259" key="1">
    <source>
        <dbReference type="Pfam" id="PF07696"/>
    </source>
</evidence>
<feature type="domain" description="7TM-DISM receptor extracellular" evidence="1">
    <location>
        <begin position="36"/>
        <end position="110"/>
    </location>
</feature>
<evidence type="ECO:0000313" key="3">
    <source>
        <dbReference type="Proteomes" id="UP000283522"/>
    </source>
</evidence>
<name>A0A418PLB5_9BACT</name>
<proteinExistence type="predicted"/>
<dbReference type="RefSeq" id="WP_317133440.1">
    <property type="nucleotide sequence ID" value="NZ_QXML01000018.1"/>
</dbReference>
<dbReference type="EMBL" id="QXML01000018">
    <property type="protein sequence ID" value="RIW12050.1"/>
    <property type="molecule type" value="Genomic_DNA"/>
</dbReference>
<protein>
    <submittedName>
        <fullName evidence="2">Phosphate starvation-inducible protein PsiE</fullName>
    </submittedName>
</protein>
<gene>
    <name evidence="2" type="ORF">D0X99_20040</name>
</gene>